<dbReference type="EMBL" id="ML987197">
    <property type="protein sequence ID" value="KAF2247044.1"/>
    <property type="molecule type" value="Genomic_DNA"/>
</dbReference>
<dbReference type="SMART" id="SM00448">
    <property type="entry name" value="REC"/>
    <property type="match status" value="1"/>
</dbReference>
<dbReference type="GO" id="GO:0005886">
    <property type="term" value="C:plasma membrane"/>
    <property type="evidence" value="ECO:0007669"/>
    <property type="project" value="TreeGrafter"/>
</dbReference>
<evidence type="ECO:0000256" key="4">
    <source>
        <dbReference type="ARBA" id="ARBA00022679"/>
    </source>
</evidence>
<sequence length="1023" mass="112316">MLDISVCDSMPHASGQRAPFFPKADAAVLQSKFTPPSPTSRPTAVGPILDVDNANKAIDAWSEQVATAVYPEKTDSWCPAPIPERPQSAEGRYLFPILTRNERLRLTLLFYYTRGVLGDAELVSRLQEKVRLAGETVGWEFVIAGLLDHNTYTRMVTVGLPLAVLPRRESTCAHTVNQPPDTIFILPNMLEDWRFRESPHVRQGGLRAYAGVPLHFQTEFGEHVALGSLCVASNTQQEPPSKSKQMFLARLADWIVADIIQSARARRQRERRRMLELLSDAQERCAHDANHEEVLLDILRKVYPSTSINIQTSNDHRLLFEGGTAIPTLQLENGLWEDCDYCDYMIENHNDQDLVAPRVIRAIVAECGSARIPTFLVVGSKDFRLIFDDVDSWFVHTCASLLSRGWQNRALKEALAAKETFLRGITHQLRTPIHGILGSVELLAEELKSRNLIHATLSPTPTADVERLDPYGYINTIRTSALELISTVNSLIKLNRWADIAQAERVILLHHVDEIGSALLHEIAQVMPEDPSARPSIVFSHHLPPNCDSLAIDLGLLIDCIQPIAVNAVQNTAGGVVALTVSVTDDYQSLIVDVEDTGRGISPSDQQRIFHSYEKVDSYAAGAGLGLTLACKLATLMNGSVSLVSSDLNEGSHFRASFYEPACACSFNPPQPIRERFVHLPQTFCRLPASSKARTPSQYLSRYLTRCGFIESDCPEDSLLLLDYTTDLTQLQNQISQVGAEQAAICLVPDSECVIDFDGEQVRRQNNIIYLRGPFIPSTLAKALEQANLVLSGLALSKANSPSSSPGGIAIDASSPAPKMSRPSGHLPRPGSVFPAAVQADFLTYPVRRTRLDTTPPISTSTSPQRSAKPMTLLVDDNAINLHLLEMYCTRRGIPYRTANDGDQAVRLFSQQGSSAASSTTDGSAMLSPSLPSPSPQSNSFDLTLMDLQMPVCDGIAATRKIRDMERENGWEKSVIFIVTGQDSPADRKGAESVGADAFFVKPVGPKVLDREVGRWFSGSGIG</sequence>
<dbReference type="PROSITE" id="PS50109">
    <property type="entry name" value="HIS_KIN"/>
    <property type="match status" value="1"/>
</dbReference>
<dbReference type="PANTHER" id="PTHR43047:SF72">
    <property type="entry name" value="OSMOSENSING HISTIDINE PROTEIN KINASE SLN1"/>
    <property type="match status" value="1"/>
</dbReference>
<dbReference type="SUPFAM" id="SSF55781">
    <property type="entry name" value="GAF domain-like"/>
    <property type="match status" value="1"/>
</dbReference>
<comment type="catalytic activity">
    <reaction evidence="1">
        <text>ATP + protein L-histidine = ADP + protein N-phospho-L-histidine.</text>
        <dbReference type="EC" id="2.7.13.3"/>
    </reaction>
</comment>
<evidence type="ECO:0000259" key="9">
    <source>
        <dbReference type="PROSITE" id="PS50110"/>
    </source>
</evidence>
<feature type="region of interest" description="Disordered" evidence="7">
    <location>
        <begin position="799"/>
        <end position="831"/>
    </location>
</feature>
<dbReference type="Gene3D" id="3.30.450.40">
    <property type="match status" value="1"/>
</dbReference>
<dbReference type="InterPro" id="IPR005467">
    <property type="entry name" value="His_kinase_dom"/>
</dbReference>
<evidence type="ECO:0000256" key="6">
    <source>
        <dbReference type="PROSITE-ProRule" id="PRU00169"/>
    </source>
</evidence>
<dbReference type="SUPFAM" id="SSF55874">
    <property type="entry name" value="ATPase domain of HSP90 chaperone/DNA topoisomerase II/histidine kinase"/>
    <property type="match status" value="1"/>
</dbReference>
<dbReference type="InterPro" id="IPR003661">
    <property type="entry name" value="HisK_dim/P_dom"/>
</dbReference>
<evidence type="ECO:0000256" key="3">
    <source>
        <dbReference type="ARBA" id="ARBA00022553"/>
    </source>
</evidence>
<dbReference type="InterPro" id="IPR036890">
    <property type="entry name" value="HATPase_C_sf"/>
</dbReference>
<accession>A0A6A6I900</accession>
<dbReference type="InterPro" id="IPR003594">
    <property type="entry name" value="HATPase_dom"/>
</dbReference>
<evidence type="ECO:0000313" key="10">
    <source>
        <dbReference type="EMBL" id="KAF2247044.1"/>
    </source>
</evidence>
<dbReference type="SMART" id="SM00387">
    <property type="entry name" value="HATPase_c"/>
    <property type="match status" value="1"/>
</dbReference>
<dbReference type="Gene3D" id="3.30.565.10">
    <property type="entry name" value="Histidine kinase-like ATPase, C-terminal domain"/>
    <property type="match status" value="1"/>
</dbReference>
<dbReference type="PRINTS" id="PR00344">
    <property type="entry name" value="BCTRLSENSOR"/>
</dbReference>
<feature type="domain" description="Histidine kinase" evidence="8">
    <location>
        <begin position="424"/>
        <end position="662"/>
    </location>
</feature>
<proteinExistence type="predicted"/>
<evidence type="ECO:0000256" key="1">
    <source>
        <dbReference type="ARBA" id="ARBA00000085"/>
    </source>
</evidence>
<feature type="region of interest" description="Disordered" evidence="7">
    <location>
        <begin position="911"/>
        <end position="938"/>
    </location>
</feature>
<evidence type="ECO:0000256" key="5">
    <source>
        <dbReference type="ARBA" id="ARBA00022777"/>
    </source>
</evidence>
<feature type="compositionally biased region" description="Low complexity" evidence="7">
    <location>
        <begin position="911"/>
        <end position="930"/>
    </location>
</feature>
<dbReference type="InterPro" id="IPR029016">
    <property type="entry name" value="GAF-like_dom_sf"/>
</dbReference>
<dbReference type="CDD" id="cd17546">
    <property type="entry name" value="REC_hyHK_CKI1_RcsC-like"/>
    <property type="match status" value="1"/>
</dbReference>
<dbReference type="GO" id="GO:0009927">
    <property type="term" value="F:histidine phosphotransfer kinase activity"/>
    <property type="evidence" value="ECO:0007669"/>
    <property type="project" value="TreeGrafter"/>
</dbReference>
<dbReference type="Proteomes" id="UP000800094">
    <property type="component" value="Unassembled WGS sequence"/>
</dbReference>
<dbReference type="GeneID" id="54575632"/>
<keyword evidence="3 6" id="KW-0597">Phosphoprotein</keyword>
<keyword evidence="5" id="KW-0418">Kinase</keyword>
<evidence type="ECO:0000259" key="8">
    <source>
        <dbReference type="PROSITE" id="PS50109"/>
    </source>
</evidence>
<dbReference type="InterPro" id="IPR011006">
    <property type="entry name" value="CheY-like_superfamily"/>
</dbReference>
<feature type="domain" description="Response regulatory" evidence="9">
    <location>
        <begin position="871"/>
        <end position="1017"/>
    </location>
</feature>
<dbReference type="EC" id="2.7.13.3" evidence="2"/>
<dbReference type="InterPro" id="IPR036097">
    <property type="entry name" value="HisK_dim/P_sf"/>
</dbReference>
<dbReference type="SMART" id="SM00388">
    <property type="entry name" value="HisKA"/>
    <property type="match status" value="1"/>
</dbReference>
<dbReference type="Gene3D" id="3.40.50.2300">
    <property type="match status" value="1"/>
</dbReference>
<name>A0A6A6I900_9PLEO</name>
<organism evidence="10 11">
    <name type="scientific">Trematosphaeria pertusa</name>
    <dbReference type="NCBI Taxonomy" id="390896"/>
    <lineage>
        <taxon>Eukaryota</taxon>
        <taxon>Fungi</taxon>
        <taxon>Dikarya</taxon>
        <taxon>Ascomycota</taxon>
        <taxon>Pezizomycotina</taxon>
        <taxon>Dothideomycetes</taxon>
        <taxon>Pleosporomycetidae</taxon>
        <taxon>Pleosporales</taxon>
        <taxon>Massarineae</taxon>
        <taxon>Trematosphaeriaceae</taxon>
        <taxon>Trematosphaeria</taxon>
    </lineage>
</organism>
<dbReference type="RefSeq" id="XP_033682048.1">
    <property type="nucleotide sequence ID" value="XM_033822302.1"/>
</dbReference>
<dbReference type="Pfam" id="PF02518">
    <property type="entry name" value="HATPase_c"/>
    <property type="match status" value="1"/>
</dbReference>
<dbReference type="Pfam" id="PF00512">
    <property type="entry name" value="HisKA"/>
    <property type="match status" value="1"/>
</dbReference>
<evidence type="ECO:0000256" key="2">
    <source>
        <dbReference type="ARBA" id="ARBA00012438"/>
    </source>
</evidence>
<dbReference type="OrthoDB" id="21225at2759"/>
<evidence type="ECO:0000256" key="7">
    <source>
        <dbReference type="SAM" id="MobiDB-lite"/>
    </source>
</evidence>
<reference evidence="10" key="1">
    <citation type="journal article" date="2020" name="Stud. Mycol.">
        <title>101 Dothideomycetes genomes: a test case for predicting lifestyles and emergence of pathogens.</title>
        <authorList>
            <person name="Haridas S."/>
            <person name="Albert R."/>
            <person name="Binder M."/>
            <person name="Bloem J."/>
            <person name="Labutti K."/>
            <person name="Salamov A."/>
            <person name="Andreopoulos B."/>
            <person name="Baker S."/>
            <person name="Barry K."/>
            <person name="Bills G."/>
            <person name="Bluhm B."/>
            <person name="Cannon C."/>
            <person name="Castanera R."/>
            <person name="Culley D."/>
            <person name="Daum C."/>
            <person name="Ezra D."/>
            <person name="Gonzalez J."/>
            <person name="Henrissat B."/>
            <person name="Kuo A."/>
            <person name="Liang C."/>
            <person name="Lipzen A."/>
            <person name="Lutzoni F."/>
            <person name="Magnuson J."/>
            <person name="Mondo S."/>
            <person name="Nolan M."/>
            <person name="Ohm R."/>
            <person name="Pangilinan J."/>
            <person name="Park H.-J."/>
            <person name="Ramirez L."/>
            <person name="Alfaro M."/>
            <person name="Sun H."/>
            <person name="Tritt A."/>
            <person name="Yoshinaga Y."/>
            <person name="Zwiers L.-H."/>
            <person name="Turgeon B."/>
            <person name="Goodwin S."/>
            <person name="Spatafora J."/>
            <person name="Crous P."/>
            <person name="Grigoriev I."/>
        </authorList>
    </citation>
    <scope>NUCLEOTIDE SEQUENCE</scope>
    <source>
        <strain evidence="10">CBS 122368</strain>
    </source>
</reference>
<dbReference type="InterPro" id="IPR004358">
    <property type="entry name" value="Sig_transdc_His_kin-like_C"/>
</dbReference>
<keyword evidence="11" id="KW-1185">Reference proteome</keyword>
<dbReference type="AlphaFoldDB" id="A0A6A6I900"/>
<dbReference type="PANTHER" id="PTHR43047">
    <property type="entry name" value="TWO-COMPONENT HISTIDINE PROTEIN KINASE"/>
    <property type="match status" value="1"/>
</dbReference>
<gene>
    <name evidence="10" type="ORF">BU26DRAFT_340549</name>
</gene>
<protein>
    <recommendedName>
        <fullName evidence="2">histidine kinase</fullName>
        <ecNumber evidence="2">2.7.13.3</ecNumber>
    </recommendedName>
</protein>
<keyword evidence="4" id="KW-0808">Transferase</keyword>
<dbReference type="SUPFAM" id="SSF47384">
    <property type="entry name" value="Homodimeric domain of signal transducing histidine kinase"/>
    <property type="match status" value="1"/>
</dbReference>
<feature type="modified residue" description="4-aspartylphosphate" evidence="6">
    <location>
        <position position="947"/>
    </location>
</feature>
<dbReference type="GO" id="GO:0000155">
    <property type="term" value="F:phosphorelay sensor kinase activity"/>
    <property type="evidence" value="ECO:0007669"/>
    <property type="project" value="InterPro"/>
</dbReference>
<dbReference type="CDD" id="cd00082">
    <property type="entry name" value="HisKA"/>
    <property type="match status" value="1"/>
</dbReference>
<dbReference type="InterPro" id="IPR001789">
    <property type="entry name" value="Sig_transdc_resp-reg_receiver"/>
</dbReference>
<evidence type="ECO:0000313" key="11">
    <source>
        <dbReference type="Proteomes" id="UP000800094"/>
    </source>
</evidence>
<dbReference type="Gene3D" id="1.10.287.130">
    <property type="match status" value="1"/>
</dbReference>
<dbReference type="PROSITE" id="PS50110">
    <property type="entry name" value="RESPONSE_REGULATORY"/>
    <property type="match status" value="1"/>
</dbReference>
<dbReference type="Pfam" id="PF00072">
    <property type="entry name" value="Response_reg"/>
    <property type="match status" value="1"/>
</dbReference>
<dbReference type="SUPFAM" id="SSF52172">
    <property type="entry name" value="CheY-like"/>
    <property type="match status" value="1"/>
</dbReference>